<dbReference type="InterPro" id="IPR022724">
    <property type="entry name" value="rRNA_MeTrfase_SpoU_C"/>
</dbReference>
<keyword evidence="5 7" id="KW-0819">tRNA processing</keyword>
<evidence type="ECO:0000256" key="7">
    <source>
        <dbReference type="HAMAP-Rule" id="MF_02060"/>
    </source>
</evidence>
<evidence type="ECO:0000256" key="3">
    <source>
        <dbReference type="ARBA" id="ARBA00022679"/>
    </source>
</evidence>
<comment type="caution">
    <text evidence="7">Lacks conserved residue(s) required for the propagation of feature annotation.</text>
</comment>
<dbReference type="PANTHER" id="PTHR43453">
    <property type="entry name" value="RRNA METHYLASE-LIKE"/>
    <property type="match status" value="1"/>
</dbReference>
<keyword evidence="11" id="KW-1185">Reference proteome</keyword>
<evidence type="ECO:0000256" key="4">
    <source>
        <dbReference type="ARBA" id="ARBA00022691"/>
    </source>
</evidence>
<reference evidence="10 11" key="1">
    <citation type="journal article" date="2012" name="J. Bacteriol.">
        <title>Genome Sequence of Idiomarina xiamenensis Type Strain 10-D-4.</title>
        <authorList>
            <person name="Lai Q."/>
            <person name="Wang L."/>
            <person name="Wang W."/>
            <person name="Shao Z."/>
        </authorList>
    </citation>
    <scope>NUCLEOTIDE SEQUENCE [LARGE SCALE GENOMIC DNA]</scope>
    <source>
        <strain evidence="10 11">10-D-4</strain>
    </source>
</reference>
<dbReference type="InterPro" id="IPR029026">
    <property type="entry name" value="tRNA_m1G_MTases_N"/>
</dbReference>
<dbReference type="OrthoDB" id="9794400at2"/>
<keyword evidence="6 7" id="KW-0694">RNA-binding</keyword>
<dbReference type="PATRIC" id="fig|740709.3.peg.1088"/>
<evidence type="ECO:0000256" key="2">
    <source>
        <dbReference type="ARBA" id="ARBA00022603"/>
    </source>
</evidence>
<dbReference type="Pfam" id="PF00588">
    <property type="entry name" value="SpoU_methylase"/>
    <property type="match status" value="1"/>
</dbReference>
<evidence type="ECO:0000259" key="8">
    <source>
        <dbReference type="Pfam" id="PF00588"/>
    </source>
</evidence>
<dbReference type="GO" id="GO:0141100">
    <property type="term" value="F:tRNA (guanine(18)-2'-O)-methyltransferase activity"/>
    <property type="evidence" value="ECO:0007669"/>
    <property type="project" value="UniProtKB-UniRule"/>
</dbReference>
<comment type="similarity">
    <text evidence="7">Belongs to the class IV-like SAM-binding methyltransferase superfamily. RNA methyltransferase TrmH family.</text>
</comment>
<feature type="binding site" evidence="7">
    <location>
        <position position="96"/>
    </location>
    <ligand>
        <name>S-adenosyl-L-methionine</name>
        <dbReference type="ChEBI" id="CHEBI:59789"/>
    </ligand>
</feature>
<dbReference type="eggNOG" id="COG0566">
    <property type="taxonomic scope" value="Bacteria"/>
</dbReference>
<dbReference type="EC" id="2.1.1.34" evidence="7"/>
<feature type="domain" description="RNA methyltransferase SpoU/TrmH type C-terminal" evidence="9">
    <location>
        <begin position="163"/>
        <end position="215"/>
    </location>
</feature>
<dbReference type="Gene3D" id="3.40.1280.10">
    <property type="match status" value="1"/>
</dbReference>
<dbReference type="GO" id="GO:0002938">
    <property type="term" value="P:tRNA guanine ribose methylation"/>
    <property type="evidence" value="ECO:0007669"/>
    <property type="project" value="UniProtKB-UniRule"/>
</dbReference>
<keyword evidence="3 7" id="KW-0808">Transferase</keyword>
<dbReference type="RefSeq" id="WP_008488200.1">
    <property type="nucleotide sequence ID" value="NZ_AMRG01000005.1"/>
</dbReference>
<dbReference type="NCBIfam" id="NF008295">
    <property type="entry name" value="PRK11081.1"/>
    <property type="match status" value="1"/>
</dbReference>
<dbReference type="InterPro" id="IPR029028">
    <property type="entry name" value="Alpha/beta_knot_MTases"/>
</dbReference>
<keyword evidence="2 7" id="KW-0489">Methyltransferase</keyword>
<feature type="binding site" evidence="7">
    <location>
        <position position="148"/>
    </location>
    <ligand>
        <name>S-adenosyl-L-methionine</name>
        <dbReference type="ChEBI" id="CHEBI:59789"/>
    </ligand>
</feature>
<evidence type="ECO:0000313" key="11">
    <source>
        <dbReference type="Proteomes" id="UP000014115"/>
    </source>
</evidence>
<protein>
    <recommendedName>
        <fullName evidence="7">tRNA (guanosine(18)-2'-O)-methyltransferase</fullName>
        <ecNumber evidence="7">2.1.1.34</ecNumber>
    </recommendedName>
    <alternativeName>
        <fullName evidence="7">tRNA [Gm18] methyltransferase</fullName>
    </alternativeName>
</protein>
<gene>
    <name evidence="7" type="primary">trmH</name>
    <name evidence="10" type="ORF">A10D4_05337</name>
</gene>
<proteinExistence type="inferred from homology"/>
<comment type="caution">
    <text evidence="10">The sequence shown here is derived from an EMBL/GenBank/DDBJ whole genome shotgun (WGS) entry which is preliminary data.</text>
</comment>
<evidence type="ECO:0000256" key="5">
    <source>
        <dbReference type="ARBA" id="ARBA00022694"/>
    </source>
</evidence>
<keyword evidence="1 7" id="KW-0820">tRNA-binding</keyword>
<dbReference type="InterPro" id="IPR001537">
    <property type="entry name" value="SpoU_MeTrfase"/>
</dbReference>
<dbReference type="PANTHER" id="PTHR43453:SF1">
    <property type="entry name" value="TRNA_RRNA METHYLTRANSFERASE SPOU TYPE DOMAIN-CONTAINING PROTEIN"/>
    <property type="match status" value="1"/>
</dbReference>
<dbReference type="SUPFAM" id="SSF75217">
    <property type="entry name" value="alpha/beta knot"/>
    <property type="match status" value="1"/>
</dbReference>
<dbReference type="FunFam" id="3.40.1280.10:FF:000009">
    <property type="entry name" value="tRNA (guanosine(18)-2'-O)-methyltransferase"/>
    <property type="match status" value="1"/>
</dbReference>
<dbReference type="EMBL" id="AMRG01000005">
    <property type="protein sequence ID" value="EKE84465.1"/>
    <property type="molecule type" value="Genomic_DNA"/>
</dbReference>
<dbReference type="Pfam" id="PF12105">
    <property type="entry name" value="SpoU_methylas_C"/>
    <property type="match status" value="1"/>
</dbReference>
<sequence length="233" mass="26409">MSPERYQRINQMLDQRQLDLTLCLENVHKQHNLAAVVRSADAVGVHDVHAVWHCKKSRISGGTALGSQNWVRVHKHRSIDDALQTIKQQGMQIVVTHLSDSAVDFREIDYTRPTAILLGQEKYGVSEQALAAADQQVVIPMLGMVQSLNVSVAGAVMLYEAQRQRQLAGMYQRPQLSEAERQRVLFEGGFPQFAKLCRQKRMAYARVDEHGQIDASDDWWRQMRSTQSLSVSD</sequence>
<name>K2L3M5_9GAMM</name>
<feature type="domain" description="tRNA/rRNA methyltransferase SpoU type" evidence="8">
    <location>
        <begin position="20"/>
        <end position="159"/>
    </location>
</feature>
<comment type="function">
    <text evidence="7">Catalyzes the 2'-O methylation of guanosine at position 18 in tRNA.</text>
</comment>
<dbReference type="HAMAP" id="MF_02060">
    <property type="entry name" value="tRNA_methyltr_TrmH"/>
    <property type="match status" value="1"/>
</dbReference>
<evidence type="ECO:0000256" key="1">
    <source>
        <dbReference type="ARBA" id="ARBA00022555"/>
    </source>
</evidence>
<evidence type="ECO:0000313" key="10">
    <source>
        <dbReference type="EMBL" id="EKE84465.1"/>
    </source>
</evidence>
<dbReference type="AlphaFoldDB" id="K2L3M5"/>
<accession>K2L3M5</accession>
<dbReference type="Proteomes" id="UP000014115">
    <property type="component" value="Unassembled WGS sequence"/>
</dbReference>
<feature type="binding site" evidence="7">
    <location>
        <position position="139"/>
    </location>
    <ligand>
        <name>S-adenosyl-L-methionine</name>
        <dbReference type="ChEBI" id="CHEBI:59789"/>
    </ligand>
</feature>
<organism evidence="10 11">
    <name type="scientific">Idiomarina xiamenensis 10-D-4</name>
    <dbReference type="NCBI Taxonomy" id="740709"/>
    <lineage>
        <taxon>Bacteria</taxon>
        <taxon>Pseudomonadati</taxon>
        <taxon>Pseudomonadota</taxon>
        <taxon>Gammaproteobacteria</taxon>
        <taxon>Alteromonadales</taxon>
        <taxon>Idiomarinaceae</taxon>
        <taxon>Idiomarina</taxon>
    </lineage>
</organism>
<keyword evidence="4 7" id="KW-0949">S-adenosyl-L-methionine</keyword>
<dbReference type="GO" id="GO:0000049">
    <property type="term" value="F:tRNA binding"/>
    <property type="evidence" value="ECO:0007669"/>
    <property type="project" value="UniProtKB-UniRule"/>
</dbReference>
<dbReference type="STRING" id="740709.A10D4_05337"/>
<evidence type="ECO:0000259" key="9">
    <source>
        <dbReference type="Pfam" id="PF12105"/>
    </source>
</evidence>
<dbReference type="CDD" id="cd18092">
    <property type="entry name" value="SpoU-like_TrmH"/>
    <property type="match status" value="1"/>
</dbReference>
<evidence type="ECO:0000256" key="6">
    <source>
        <dbReference type="ARBA" id="ARBA00022884"/>
    </source>
</evidence>
<dbReference type="InterPro" id="IPR033671">
    <property type="entry name" value="TrmH"/>
</dbReference>
<comment type="catalytic activity">
    <reaction evidence="7">
        <text>guanosine(18) in tRNA + S-adenosyl-L-methionine = 2'-O-methylguanosine(18) in tRNA + S-adenosyl-L-homocysteine + H(+)</text>
        <dbReference type="Rhea" id="RHEA:20077"/>
        <dbReference type="Rhea" id="RHEA-COMP:10190"/>
        <dbReference type="Rhea" id="RHEA-COMP:10192"/>
        <dbReference type="ChEBI" id="CHEBI:15378"/>
        <dbReference type="ChEBI" id="CHEBI:57856"/>
        <dbReference type="ChEBI" id="CHEBI:59789"/>
        <dbReference type="ChEBI" id="CHEBI:74269"/>
        <dbReference type="ChEBI" id="CHEBI:74445"/>
        <dbReference type="EC" id="2.1.1.34"/>
    </reaction>
</comment>